<dbReference type="PANTHER" id="PTHR30222:SF17">
    <property type="entry name" value="SPERMIDINE_PUTRESCINE-BINDING PERIPLASMIC PROTEIN"/>
    <property type="match status" value="1"/>
</dbReference>
<comment type="caution">
    <text evidence="2">The sequence shown here is derived from an EMBL/GenBank/DDBJ whole genome shotgun (WGS) entry which is preliminary data.</text>
</comment>
<accession>A0A087A1S7</accession>
<dbReference type="PANTHER" id="PTHR30222">
    <property type="entry name" value="SPERMIDINE/PUTRESCINE-BINDING PERIPLASMIC PROTEIN"/>
    <property type="match status" value="1"/>
</dbReference>
<organism evidence="2 3">
    <name type="scientific">Bifidobacterium biavatii DSM 23969</name>
    <dbReference type="NCBI Taxonomy" id="1437608"/>
    <lineage>
        <taxon>Bacteria</taxon>
        <taxon>Bacillati</taxon>
        <taxon>Actinomycetota</taxon>
        <taxon>Actinomycetes</taxon>
        <taxon>Bifidobacteriales</taxon>
        <taxon>Bifidobacteriaceae</taxon>
        <taxon>Bifidobacterium</taxon>
    </lineage>
</organism>
<keyword evidence="3" id="KW-1185">Reference proteome</keyword>
<evidence type="ECO:0000313" key="3">
    <source>
        <dbReference type="Proteomes" id="UP000029108"/>
    </source>
</evidence>
<dbReference type="Proteomes" id="UP000029108">
    <property type="component" value="Unassembled WGS sequence"/>
</dbReference>
<sequence>MSLSLAGCQIGGSTTGAVEKKAASDTITMMNYPDWMGSKEVDSFKEKTGYTIKQVSTPDGGDSAWVNIIRQNQGSYDMSLAGMKVAETLKTAGLLEDFDASKVKNLSNIDEKYVKAFPWGIPVEQGKIGIIYNKDEVKDPPTSWKDLFARAKEFSGKLLMPSYSSDVIDVALLATGHDLNTKNTADIDEAKQAVLGIKQYVKAFVDSDAASQVYDGSTSIAVVYDYDYASAKANGDKVGWVSPSEGMPGYIDGWVPLKGTANLNKVYQFMDFHLDKSNYADFINTTQASWLMPSVTDSLDKNLVDNEALNPETAGKTIYGTLQSADIQQAVASAWQEIQNS</sequence>
<dbReference type="STRING" id="1437608.GCA_000771645_02274"/>
<dbReference type="Gene3D" id="3.40.190.10">
    <property type="entry name" value="Periplasmic binding protein-like II"/>
    <property type="match status" value="2"/>
</dbReference>
<dbReference type="SUPFAM" id="SSF53850">
    <property type="entry name" value="Periplasmic binding protein-like II"/>
    <property type="match status" value="1"/>
</dbReference>
<dbReference type="eggNOG" id="COG0687">
    <property type="taxonomic scope" value="Bacteria"/>
</dbReference>
<dbReference type="Pfam" id="PF13416">
    <property type="entry name" value="SBP_bac_8"/>
    <property type="match status" value="1"/>
</dbReference>
<dbReference type="AlphaFoldDB" id="A0A087A1S7"/>
<gene>
    <name evidence="2" type="ORF">BBIA_0411</name>
</gene>
<protein>
    <submittedName>
        <fullName evidence="2">Spermidine/putrescine ABC superfamily ATP binding cassette transporter, binding protein</fullName>
    </submittedName>
</protein>
<reference evidence="2 3" key="1">
    <citation type="submission" date="2014-03" db="EMBL/GenBank/DDBJ databases">
        <title>Genomics of Bifidobacteria.</title>
        <authorList>
            <person name="Ventura M."/>
            <person name="Milani C."/>
            <person name="Lugli G.A."/>
        </authorList>
    </citation>
    <scope>NUCLEOTIDE SEQUENCE [LARGE SCALE GENOMIC DNA]</scope>
    <source>
        <strain evidence="2 3">DSM 23969</strain>
    </source>
</reference>
<proteinExistence type="predicted"/>
<evidence type="ECO:0000313" key="2">
    <source>
        <dbReference type="EMBL" id="KFI52727.1"/>
    </source>
</evidence>
<name>A0A087A1S7_9BIFI</name>
<evidence type="ECO:0000256" key="1">
    <source>
        <dbReference type="ARBA" id="ARBA00022729"/>
    </source>
</evidence>
<keyword evidence="1" id="KW-0732">Signal</keyword>
<dbReference type="InterPro" id="IPR006059">
    <property type="entry name" value="SBP"/>
</dbReference>
<dbReference type="EMBL" id="JGYN01000004">
    <property type="protein sequence ID" value="KFI52727.1"/>
    <property type="molecule type" value="Genomic_DNA"/>
</dbReference>